<dbReference type="GO" id="GO:0016887">
    <property type="term" value="F:ATP hydrolysis activity"/>
    <property type="evidence" value="ECO:0007669"/>
    <property type="project" value="InterPro"/>
</dbReference>
<dbReference type="OrthoDB" id="10042665at2759"/>
<accession>A0A9P8UXD3</accession>
<gene>
    <name evidence="3" type="ORF">BKA67DRAFT_24619</name>
</gene>
<evidence type="ECO:0000313" key="3">
    <source>
        <dbReference type="EMBL" id="KAH6659684.1"/>
    </source>
</evidence>
<dbReference type="Pfam" id="PF22942">
    <property type="entry name" value="DUF7025"/>
    <property type="match status" value="1"/>
</dbReference>
<dbReference type="InterPro" id="IPR056599">
    <property type="entry name" value="AAA_lid_fung"/>
</dbReference>
<evidence type="ECO:0000259" key="2">
    <source>
        <dbReference type="SMART" id="SM00382"/>
    </source>
</evidence>
<organism evidence="3 4">
    <name type="scientific">Truncatella angustata</name>
    <dbReference type="NCBI Taxonomy" id="152316"/>
    <lineage>
        <taxon>Eukaryota</taxon>
        <taxon>Fungi</taxon>
        <taxon>Dikarya</taxon>
        <taxon>Ascomycota</taxon>
        <taxon>Pezizomycotina</taxon>
        <taxon>Sordariomycetes</taxon>
        <taxon>Xylariomycetidae</taxon>
        <taxon>Amphisphaeriales</taxon>
        <taxon>Sporocadaceae</taxon>
        <taxon>Truncatella</taxon>
    </lineage>
</organism>
<dbReference type="SMART" id="SM00382">
    <property type="entry name" value="AAA"/>
    <property type="match status" value="1"/>
</dbReference>
<dbReference type="PANTHER" id="PTHR46411">
    <property type="entry name" value="FAMILY ATPASE, PUTATIVE-RELATED"/>
    <property type="match status" value="1"/>
</dbReference>
<feature type="compositionally biased region" description="Basic and acidic residues" evidence="1">
    <location>
        <begin position="106"/>
        <end position="116"/>
    </location>
</feature>
<evidence type="ECO:0000256" key="1">
    <source>
        <dbReference type="SAM" id="MobiDB-lite"/>
    </source>
</evidence>
<keyword evidence="4" id="KW-1185">Reference proteome</keyword>
<comment type="caution">
    <text evidence="3">The sequence shown here is derived from an EMBL/GenBank/DDBJ whole genome shotgun (WGS) entry which is preliminary data.</text>
</comment>
<dbReference type="Pfam" id="PF00004">
    <property type="entry name" value="AAA"/>
    <property type="match status" value="1"/>
</dbReference>
<dbReference type="InterPro" id="IPR054289">
    <property type="entry name" value="DUF7025"/>
</dbReference>
<dbReference type="GO" id="GO:0005524">
    <property type="term" value="F:ATP binding"/>
    <property type="evidence" value="ECO:0007669"/>
    <property type="project" value="InterPro"/>
</dbReference>
<dbReference type="InterPro" id="IPR027417">
    <property type="entry name" value="P-loop_NTPase"/>
</dbReference>
<dbReference type="EMBL" id="JAGPXC010000001">
    <property type="protein sequence ID" value="KAH6659684.1"/>
    <property type="molecule type" value="Genomic_DNA"/>
</dbReference>
<dbReference type="PANTHER" id="PTHR46411:SF2">
    <property type="entry name" value="AAA+ ATPASE DOMAIN-CONTAINING PROTEIN"/>
    <property type="match status" value="1"/>
</dbReference>
<dbReference type="Pfam" id="PF23232">
    <property type="entry name" value="AAA_lid_13"/>
    <property type="match status" value="1"/>
</dbReference>
<feature type="compositionally biased region" description="Basic and acidic residues" evidence="1">
    <location>
        <begin position="1"/>
        <end position="10"/>
    </location>
</feature>
<evidence type="ECO:0000313" key="4">
    <source>
        <dbReference type="Proteomes" id="UP000758603"/>
    </source>
</evidence>
<dbReference type="Proteomes" id="UP000758603">
    <property type="component" value="Unassembled WGS sequence"/>
</dbReference>
<dbReference type="InterPro" id="IPR003959">
    <property type="entry name" value="ATPase_AAA_core"/>
</dbReference>
<dbReference type="InterPro" id="IPR003593">
    <property type="entry name" value="AAA+_ATPase"/>
</dbReference>
<dbReference type="SUPFAM" id="SSF52540">
    <property type="entry name" value="P-loop containing nucleoside triphosphate hydrolases"/>
    <property type="match status" value="1"/>
</dbReference>
<feature type="compositionally biased region" description="Low complexity" evidence="1">
    <location>
        <begin position="81"/>
        <end position="98"/>
    </location>
</feature>
<sequence length="822" mass="93728">MARQKQDLDKQQQQQQPKEGTAWPSAPHEMKKRQLGAGEPTASTEPEFVELIQQSGRLELPTEQVMKRPRYERTPEPSTYLPTQLLSQPLLPLNTLPSEPSNSVEVDSKKTRRDFDTQEALSKTSIPPLTQWPSWWEAHSQVVHQVICSSSFHAQEGKLFSTAPSWAAESQTGIESEFHHCPEVHLTSSIRIANLAAFVKQSGNTSFIVFRYYRCSDAGRWDHSQSKAVSDTGVRYDESIGMVSSALQDMMDSISQCTSDSAAYYPRNSSSYGHSNHSEGEREDEPNEYTPVFFYHHRHKLANMLNLVEGQAKIQLLALMNYIETTQGDRFRELDSSIAQGIIHSHNITMLFCPNDVVVSKPGGILKAQVLRAWPRIGGTGFMLECWHWAFNGGALSRKHITLDITKPLQAVVQIRDLEVFPARFAIAEELRHLESRGAKFWSLRYQSFVAYAGWDSKGDQFYTNESRWMVDYRTYRQMHPTAENFVFQDVAKVPLDRWPETIPHTLETLESNCSLVLPPEIHAFSFNKKEWSLLLVDNIRPVKWNTDAFERLVLPAKTKDLVKSLVMVRASPRESNKRKLLDMMRDDIIAGKGNGLIMLLHGPPGTGKTLTAESVAEIAQMPLYSVTCGDIGTKPEVVEEYLETVLMLGKRWNCVLLLDEADVFLEERSLADLERNSLVSVFLRTLEYYNGILILTSNRVGTFDAAFTSRIQVALHYDPLTSASRRKIWQNFFDMLRTDEEDVDLDDLLGHFDELVRGYDMNGRQIRNAFTTARQLAIFKGETLTWGHLEQALQSVCKFNTYLQTLHGHTDDQWARDEKLR</sequence>
<dbReference type="CDD" id="cd19481">
    <property type="entry name" value="RecA-like_protease"/>
    <property type="match status" value="1"/>
</dbReference>
<feature type="region of interest" description="Disordered" evidence="1">
    <location>
        <begin position="1"/>
        <end position="120"/>
    </location>
</feature>
<dbReference type="RefSeq" id="XP_045963815.1">
    <property type="nucleotide sequence ID" value="XM_046095714.1"/>
</dbReference>
<dbReference type="GeneID" id="70124607"/>
<reference evidence="3" key="1">
    <citation type="journal article" date="2021" name="Nat. Commun.">
        <title>Genetic determinants of endophytism in the Arabidopsis root mycobiome.</title>
        <authorList>
            <person name="Mesny F."/>
            <person name="Miyauchi S."/>
            <person name="Thiergart T."/>
            <person name="Pickel B."/>
            <person name="Atanasova L."/>
            <person name="Karlsson M."/>
            <person name="Huettel B."/>
            <person name="Barry K.W."/>
            <person name="Haridas S."/>
            <person name="Chen C."/>
            <person name="Bauer D."/>
            <person name="Andreopoulos W."/>
            <person name="Pangilinan J."/>
            <person name="LaButti K."/>
            <person name="Riley R."/>
            <person name="Lipzen A."/>
            <person name="Clum A."/>
            <person name="Drula E."/>
            <person name="Henrissat B."/>
            <person name="Kohler A."/>
            <person name="Grigoriev I.V."/>
            <person name="Martin F.M."/>
            <person name="Hacquard S."/>
        </authorList>
    </citation>
    <scope>NUCLEOTIDE SEQUENCE</scope>
    <source>
        <strain evidence="3">MPI-SDFR-AT-0073</strain>
    </source>
</reference>
<name>A0A9P8UXD3_9PEZI</name>
<protein>
    <recommendedName>
        <fullName evidence="2">AAA+ ATPase domain-containing protein</fullName>
    </recommendedName>
</protein>
<dbReference type="Gene3D" id="3.40.50.300">
    <property type="entry name" value="P-loop containing nucleotide triphosphate hydrolases"/>
    <property type="match status" value="1"/>
</dbReference>
<dbReference type="AlphaFoldDB" id="A0A9P8UXD3"/>
<feature type="domain" description="AAA+ ATPase" evidence="2">
    <location>
        <begin position="595"/>
        <end position="722"/>
    </location>
</feature>
<proteinExistence type="predicted"/>
<feature type="compositionally biased region" description="Basic and acidic residues" evidence="1">
    <location>
        <begin position="65"/>
        <end position="75"/>
    </location>
</feature>